<gene>
    <name evidence="4" type="ORF">AW736_08590</name>
</gene>
<dbReference type="PANTHER" id="PTHR31084">
    <property type="entry name" value="ALPHA-L-FUCOSIDASE 2"/>
    <property type="match status" value="1"/>
</dbReference>
<name>A0A178IJ28_9BACT</name>
<dbReference type="Pfam" id="PF22124">
    <property type="entry name" value="Glyco_hydro_95_cat"/>
    <property type="match status" value="1"/>
</dbReference>
<dbReference type="GO" id="GO:0005975">
    <property type="term" value="P:carbohydrate metabolic process"/>
    <property type="evidence" value="ECO:0007669"/>
    <property type="project" value="InterPro"/>
</dbReference>
<dbReference type="Proteomes" id="UP000078486">
    <property type="component" value="Unassembled WGS sequence"/>
</dbReference>
<dbReference type="InterPro" id="IPR012341">
    <property type="entry name" value="6hp_glycosidase-like_sf"/>
</dbReference>
<dbReference type="InterPro" id="IPR008928">
    <property type="entry name" value="6-hairpin_glycosidase_sf"/>
</dbReference>
<proteinExistence type="predicted"/>
<evidence type="ECO:0000313" key="5">
    <source>
        <dbReference type="Proteomes" id="UP000078486"/>
    </source>
</evidence>
<evidence type="ECO:0000313" key="4">
    <source>
        <dbReference type="EMBL" id="OAM89671.1"/>
    </source>
</evidence>
<evidence type="ECO:0000259" key="2">
    <source>
        <dbReference type="Pfam" id="PF21307"/>
    </source>
</evidence>
<dbReference type="EMBL" id="LRRQ01000083">
    <property type="protein sequence ID" value="OAM89671.1"/>
    <property type="molecule type" value="Genomic_DNA"/>
</dbReference>
<accession>A0A178IJ28</accession>
<dbReference type="Gene3D" id="1.50.10.10">
    <property type="match status" value="1"/>
</dbReference>
<dbReference type="InterPro" id="IPR054363">
    <property type="entry name" value="GH95_cat"/>
</dbReference>
<dbReference type="OrthoDB" id="9802600at2"/>
<dbReference type="Pfam" id="PF21307">
    <property type="entry name" value="Glyco_hydro_95_C"/>
    <property type="match status" value="1"/>
</dbReference>
<dbReference type="PANTHER" id="PTHR31084:SF0">
    <property type="entry name" value="ALPHA-L-FUCOSIDASE 2"/>
    <property type="match status" value="1"/>
</dbReference>
<feature type="domain" description="Glycosyl hydrolase family 95 N-terminal" evidence="1">
    <location>
        <begin position="68"/>
        <end position="313"/>
    </location>
</feature>
<reference evidence="4 5" key="1">
    <citation type="submission" date="2016-01" db="EMBL/GenBank/DDBJ databases">
        <title>High potential of lignocellulose degradation of a new Verrucomicrobia species.</title>
        <authorList>
            <person name="Wang Y."/>
            <person name="Shi Y."/>
            <person name="Qiu Z."/>
            <person name="Liu S."/>
            <person name="Yang H."/>
        </authorList>
    </citation>
    <scope>NUCLEOTIDE SEQUENCE [LARGE SCALE GENOMIC DNA]</scope>
    <source>
        <strain evidence="4 5">TSB47</strain>
    </source>
</reference>
<protein>
    <submittedName>
        <fullName evidence="4">Uncharacterized protein</fullName>
    </submittedName>
</protein>
<keyword evidence="5" id="KW-1185">Reference proteome</keyword>
<comment type="caution">
    <text evidence="4">The sequence shown here is derived from an EMBL/GenBank/DDBJ whole genome shotgun (WGS) entry which is preliminary data.</text>
</comment>
<dbReference type="AlphaFoldDB" id="A0A178IJ28"/>
<evidence type="ECO:0000259" key="1">
    <source>
        <dbReference type="Pfam" id="PF14498"/>
    </source>
</evidence>
<dbReference type="SUPFAM" id="SSF48208">
    <property type="entry name" value="Six-hairpin glycosidases"/>
    <property type="match status" value="1"/>
</dbReference>
<dbReference type="STRING" id="1184151.AW736_08590"/>
<dbReference type="PIRSF" id="PIRSF007663">
    <property type="entry name" value="UCP007663"/>
    <property type="match status" value="1"/>
</dbReference>
<organism evidence="4 5">
    <name type="scientific">Termitidicoccus mucosus</name>
    <dbReference type="NCBI Taxonomy" id="1184151"/>
    <lineage>
        <taxon>Bacteria</taxon>
        <taxon>Pseudomonadati</taxon>
        <taxon>Verrucomicrobiota</taxon>
        <taxon>Opitutia</taxon>
        <taxon>Opitutales</taxon>
        <taxon>Opitutaceae</taxon>
        <taxon>Termitidicoccus</taxon>
    </lineage>
</organism>
<dbReference type="InterPro" id="IPR049053">
    <property type="entry name" value="AFCA-like_C"/>
</dbReference>
<dbReference type="Pfam" id="PF14498">
    <property type="entry name" value="Glyco_hyd_65N_2"/>
    <property type="match status" value="1"/>
</dbReference>
<feature type="domain" description="Alpha fucosidase A-like C-terminal" evidence="2">
    <location>
        <begin position="755"/>
        <end position="815"/>
    </location>
</feature>
<feature type="domain" description="Glycosyl hydrolase family 95 catalytic" evidence="3">
    <location>
        <begin position="339"/>
        <end position="753"/>
    </location>
</feature>
<dbReference type="InterPro" id="IPR016518">
    <property type="entry name" value="Alpha-L-fucosidase"/>
</dbReference>
<evidence type="ECO:0000259" key="3">
    <source>
        <dbReference type="Pfam" id="PF22124"/>
    </source>
</evidence>
<dbReference type="InterPro" id="IPR027414">
    <property type="entry name" value="GH95_N_dom"/>
</dbReference>
<dbReference type="GO" id="GO:0004560">
    <property type="term" value="F:alpha-L-fucosidase activity"/>
    <property type="evidence" value="ECO:0007669"/>
    <property type="project" value="InterPro"/>
</dbReference>
<sequence>MSPGARFKVESPMDAAAPAQAFFLIPFDSDTTLNRTMKPARAIILLAACMLAGAARGSAPADEARFVWLGAPAAEFFEAAPLGNGRLGATVYGGIAEERVVLNESGMWSGSPQDADRPGAAATLPEIRRLLLAGDNAAAEKLVNAHFTCAGEGSGRGAGANVPFGCYQTLGDLRLKFIADTSSPVSGYRRELDLARAVCRVTYAQDGVRFTREAFVSAPDEIAVLRLRADRPGRISFDATLSRPERAVAEAAGADGLVMHGRLNDGREGGGGVRYAARVRAVPRGGTMEVAGNVLRVREADEVIVFVAAATDIRTFAGRKTDDARAAAENDLRRAQAKSFDALLAAHEADYRRFFDRVNLRLGAADPEAATRDAPARLKRFQEGAPDPSLAALYFNFGRYLLISSSRPGGLPANLQGIWADQIQTPWNGDWHLNINAQMNYWPAEVCNLSELHEPLFALVGSLEKPGEKTARAYYGARGWVAFLLANPWGFTSPGESASWGSTVSCSAWMCQHLWDHYLFTGDREFLVRAWPLLKGAALFYLDMLIEEPAHGWLVTAPSNSPENAFLLPGGAAAHVCMGPAADMQLLRYLFDACARASEVLGVDAELRAELREKRGRLAPTRIGPDGRVMEWLEEYPEADPHHRHVAHLWGLYPGDEIDPAATPALAAAARKSLDARGDDGTGWSLAFKMALWARLGDGARAHRLLAAHLKPANAATAKQRWSGGTYANLFDSHPPFQIDGNFGGAAAIAEMLLQSHAGEIVLLPALPPEWPEGGVRGLRARGGFEVDIEWRPGRPVAATIRSVGGRSAVVRHGAETVAVNLVPGGSRTLSFSSKTPAP</sequence>